<evidence type="ECO:0000313" key="1">
    <source>
        <dbReference type="EMBL" id="ADV83122.1"/>
    </source>
</evidence>
<accession>E8UXV6</accession>
<organism evidence="1 2">
    <name type="scientific">Terriglobus saanensis (strain ATCC BAA-1853 / DSM 23119 / SP1PR4)</name>
    <dbReference type="NCBI Taxonomy" id="401053"/>
    <lineage>
        <taxon>Bacteria</taxon>
        <taxon>Pseudomonadati</taxon>
        <taxon>Acidobacteriota</taxon>
        <taxon>Terriglobia</taxon>
        <taxon>Terriglobales</taxon>
        <taxon>Acidobacteriaceae</taxon>
        <taxon>Terriglobus</taxon>
    </lineage>
</organism>
<dbReference type="AlphaFoldDB" id="E8UXV6"/>
<keyword evidence="2" id="KW-1185">Reference proteome</keyword>
<dbReference type="EMBL" id="CP002467">
    <property type="protein sequence ID" value="ADV83122.1"/>
    <property type="molecule type" value="Genomic_DNA"/>
</dbReference>
<dbReference type="KEGG" id="tsa:AciPR4_2334"/>
<dbReference type="HOGENOM" id="CLU_3334104_0_0_0"/>
<evidence type="ECO:0000313" key="2">
    <source>
        <dbReference type="Proteomes" id="UP000006844"/>
    </source>
</evidence>
<reference evidence="1 2" key="1">
    <citation type="journal article" date="2012" name="Stand. Genomic Sci.">
        <title>Complete genome sequence of Terriglobus saanensis type strain SP1PR4(T), an Acidobacteria from tundra soil.</title>
        <authorList>
            <person name="Rawat S.R."/>
            <person name="Mannisto M.K."/>
            <person name="Starovoytov V."/>
            <person name="Goodwin L."/>
            <person name="Nolan M."/>
            <person name="Hauser L."/>
            <person name="Land M."/>
            <person name="Davenport K.W."/>
            <person name="Woyke T."/>
            <person name="Haggblom M.M."/>
        </authorList>
    </citation>
    <scope>NUCLEOTIDE SEQUENCE</scope>
    <source>
        <strain evidence="2">ATCC BAA-1853 / DSM 23119 / SP1PR4</strain>
    </source>
</reference>
<proteinExistence type="predicted"/>
<dbReference type="Proteomes" id="UP000006844">
    <property type="component" value="Chromosome"/>
</dbReference>
<name>E8UXV6_TERSS</name>
<gene>
    <name evidence="1" type="ordered locus">AciPR4_2334</name>
</gene>
<sequence length="38" mass="4703">MYRPADYDEIIERVEHMLTLLRLMLGFYWSQSRISRGR</sequence>
<protein>
    <submittedName>
        <fullName evidence="1">Uncharacterized protein</fullName>
    </submittedName>
</protein>